<evidence type="ECO:0000313" key="4">
    <source>
        <dbReference type="EMBL" id="VAW28833.1"/>
    </source>
</evidence>
<dbReference type="PANTHER" id="PTHR43774:SF1">
    <property type="entry name" value="PEPTIDE METHIONINE SULFOXIDE REDUCTASE MSRA 2"/>
    <property type="match status" value="1"/>
</dbReference>
<dbReference type="Gene3D" id="3.30.1060.10">
    <property type="entry name" value="Peptide methionine sulphoxide reductase MsrA"/>
    <property type="match status" value="1"/>
</dbReference>
<evidence type="ECO:0000256" key="1">
    <source>
        <dbReference type="ARBA" id="ARBA00012502"/>
    </source>
</evidence>
<sequence>MKPIMTFSIFAISLLMMMCSTSEQNQSKEIALEPTSIANVQLDTLSTAYFASGCFWCVEAIFESVKGVEEAISGYAGGKEQNPTYQQVGAGRTGHTETVKVYYNPNVVSYEMLITVYYGSHDPTTVNGQHPDYGSQYRSIIFYQNDSEKKIANTYKTKLESSGEYDKPIATEIIPFVKFWEAEGYHQNYEKLNPNNPYVLGVSVPRLKKFQAKYPELLKSQHGER</sequence>
<proteinExistence type="inferred from homology"/>
<dbReference type="InterPro" id="IPR002569">
    <property type="entry name" value="Met_Sox_Rdtase_MsrA_dom"/>
</dbReference>
<dbReference type="Pfam" id="PF01625">
    <property type="entry name" value="PMSR"/>
    <property type="match status" value="1"/>
</dbReference>
<dbReference type="PANTHER" id="PTHR43774">
    <property type="entry name" value="PEPTIDE METHIONINE SULFOXIDE REDUCTASE"/>
    <property type="match status" value="1"/>
</dbReference>
<reference evidence="4" key="1">
    <citation type="submission" date="2018-06" db="EMBL/GenBank/DDBJ databases">
        <authorList>
            <person name="Zhirakovskaya E."/>
        </authorList>
    </citation>
    <scope>NUCLEOTIDE SEQUENCE</scope>
</reference>
<dbReference type="HAMAP" id="MF_01401">
    <property type="entry name" value="MsrA"/>
    <property type="match status" value="1"/>
</dbReference>
<dbReference type="SUPFAM" id="SSF55068">
    <property type="entry name" value="Peptide methionine sulfoxide reductase"/>
    <property type="match status" value="1"/>
</dbReference>
<accession>A0A3B0UKI7</accession>
<dbReference type="EMBL" id="UOES01000463">
    <property type="protein sequence ID" value="VAW28833.1"/>
    <property type="molecule type" value="Genomic_DNA"/>
</dbReference>
<gene>
    <name evidence="4" type="ORF">MNBD_BACTEROID06-490</name>
</gene>
<dbReference type="InterPro" id="IPR036509">
    <property type="entry name" value="Met_Sox_Rdtase_MsrA_sf"/>
</dbReference>
<dbReference type="AlphaFoldDB" id="A0A3B0UKI7"/>
<evidence type="ECO:0000256" key="2">
    <source>
        <dbReference type="ARBA" id="ARBA00023002"/>
    </source>
</evidence>
<organism evidence="4">
    <name type="scientific">hydrothermal vent metagenome</name>
    <dbReference type="NCBI Taxonomy" id="652676"/>
    <lineage>
        <taxon>unclassified sequences</taxon>
        <taxon>metagenomes</taxon>
        <taxon>ecological metagenomes</taxon>
    </lineage>
</organism>
<dbReference type="NCBIfam" id="TIGR00401">
    <property type="entry name" value="msrA"/>
    <property type="match status" value="1"/>
</dbReference>
<dbReference type="GO" id="GO:0008113">
    <property type="term" value="F:peptide-methionine (S)-S-oxide reductase activity"/>
    <property type="evidence" value="ECO:0007669"/>
    <property type="project" value="UniProtKB-EC"/>
</dbReference>
<evidence type="ECO:0000259" key="3">
    <source>
        <dbReference type="Pfam" id="PF01625"/>
    </source>
</evidence>
<name>A0A3B0UKI7_9ZZZZ</name>
<dbReference type="EC" id="1.8.4.11" evidence="1"/>
<protein>
    <recommendedName>
        <fullName evidence="1">peptide-methionine (S)-S-oxide reductase</fullName>
        <ecNumber evidence="1">1.8.4.11</ecNumber>
    </recommendedName>
</protein>
<feature type="domain" description="Peptide methionine sulphoxide reductase MsrA" evidence="3">
    <location>
        <begin position="47"/>
        <end position="198"/>
    </location>
</feature>
<keyword evidence="2 4" id="KW-0560">Oxidoreductase</keyword>